<proteinExistence type="predicted"/>
<reference evidence="3" key="1">
    <citation type="journal article" date="2014" name="Science">
        <title>Ancient hybridizations among the ancestral genomes of bread wheat.</title>
        <authorList>
            <consortium name="International Wheat Genome Sequencing Consortium,"/>
            <person name="Marcussen T."/>
            <person name="Sandve S.R."/>
            <person name="Heier L."/>
            <person name="Spannagl M."/>
            <person name="Pfeifer M."/>
            <person name="Jakobsen K.S."/>
            <person name="Wulff B.B."/>
            <person name="Steuernagel B."/>
            <person name="Mayer K.F."/>
            <person name="Olsen O.A."/>
        </authorList>
    </citation>
    <scope>NUCLEOTIDE SEQUENCE [LARGE SCALE GENOMIC DNA]</scope>
    <source>
        <strain evidence="3">cv. AL8/78</strain>
    </source>
</reference>
<feature type="region of interest" description="Disordered" evidence="1">
    <location>
        <begin position="87"/>
        <end position="128"/>
    </location>
</feature>
<feature type="region of interest" description="Disordered" evidence="1">
    <location>
        <begin position="379"/>
        <end position="443"/>
    </location>
</feature>
<dbReference type="PANTHER" id="PTHR33087:SF42">
    <property type="entry name" value="DUF4283 DOMAIN-CONTAINING PROTEIN"/>
    <property type="match status" value="1"/>
</dbReference>
<dbReference type="GO" id="GO:0008270">
    <property type="term" value="F:zinc ion binding"/>
    <property type="evidence" value="ECO:0007669"/>
    <property type="project" value="InterPro"/>
</dbReference>
<dbReference type="SUPFAM" id="SSF57756">
    <property type="entry name" value="Retrovirus zinc finger-like domains"/>
    <property type="match status" value="1"/>
</dbReference>
<evidence type="ECO:0000313" key="3">
    <source>
        <dbReference type="Proteomes" id="UP000015105"/>
    </source>
</evidence>
<reference evidence="2" key="3">
    <citation type="journal article" date="2017" name="Nature">
        <title>Genome sequence of the progenitor of the wheat D genome Aegilops tauschii.</title>
        <authorList>
            <person name="Luo M.C."/>
            <person name="Gu Y.Q."/>
            <person name="Puiu D."/>
            <person name="Wang H."/>
            <person name="Twardziok S.O."/>
            <person name="Deal K.R."/>
            <person name="Huo N."/>
            <person name="Zhu T."/>
            <person name="Wang L."/>
            <person name="Wang Y."/>
            <person name="McGuire P.E."/>
            <person name="Liu S."/>
            <person name="Long H."/>
            <person name="Ramasamy R.K."/>
            <person name="Rodriguez J.C."/>
            <person name="Van S.L."/>
            <person name="Yuan L."/>
            <person name="Wang Z."/>
            <person name="Xia Z."/>
            <person name="Xiao L."/>
            <person name="Anderson O.D."/>
            <person name="Ouyang S."/>
            <person name="Liang Y."/>
            <person name="Zimin A.V."/>
            <person name="Pertea G."/>
            <person name="Qi P."/>
            <person name="Bennetzen J.L."/>
            <person name="Dai X."/>
            <person name="Dawson M.W."/>
            <person name="Muller H.G."/>
            <person name="Kugler K."/>
            <person name="Rivarola-Duarte L."/>
            <person name="Spannagl M."/>
            <person name="Mayer K.F.X."/>
            <person name="Lu F.H."/>
            <person name="Bevan M.W."/>
            <person name="Leroy P."/>
            <person name="Li P."/>
            <person name="You F.M."/>
            <person name="Sun Q."/>
            <person name="Liu Z."/>
            <person name="Lyons E."/>
            <person name="Wicker T."/>
            <person name="Salzberg S.L."/>
            <person name="Devos K.M."/>
            <person name="Dvorak J."/>
        </authorList>
    </citation>
    <scope>NUCLEOTIDE SEQUENCE [LARGE SCALE GENOMIC DNA]</scope>
    <source>
        <strain evidence="2">cv. AL8/78</strain>
    </source>
</reference>
<evidence type="ECO:0000313" key="2">
    <source>
        <dbReference type="EnsemblPlants" id="AET5Gv20207200.1"/>
    </source>
</evidence>
<feature type="compositionally biased region" description="Basic and acidic residues" evidence="1">
    <location>
        <begin position="399"/>
        <end position="409"/>
    </location>
</feature>
<organism evidence="2 3">
    <name type="scientific">Aegilops tauschii subsp. strangulata</name>
    <name type="common">Goatgrass</name>
    <dbReference type="NCBI Taxonomy" id="200361"/>
    <lineage>
        <taxon>Eukaryota</taxon>
        <taxon>Viridiplantae</taxon>
        <taxon>Streptophyta</taxon>
        <taxon>Embryophyta</taxon>
        <taxon>Tracheophyta</taxon>
        <taxon>Spermatophyta</taxon>
        <taxon>Magnoliopsida</taxon>
        <taxon>Liliopsida</taxon>
        <taxon>Poales</taxon>
        <taxon>Poaceae</taxon>
        <taxon>BOP clade</taxon>
        <taxon>Pooideae</taxon>
        <taxon>Triticodae</taxon>
        <taxon>Triticeae</taxon>
        <taxon>Triticinae</taxon>
        <taxon>Aegilops</taxon>
    </lineage>
</organism>
<dbReference type="Proteomes" id="UP000015105">
    <property type="component" value="Chromosome 5D"/>
</dbReference>
<sequence length="676" mass="71043">AVLSCCSCPGRGRSPLAAGAEPQRSSASCAKKVVRLASFGPAMESKTLPASLHGCLYNCGEDDGHISLHCTNPTRCVRCGGQNHISRGCTRPRSSSPVDPARLPPALRPRHQPTPVAPPSPPGPPPVGAVRLVRPWSQVVRSGSCESVAGPGFSAPFAPAATPVLVEDQVDVCFMETGPDLEVMEAELARAVVVTVVGRHEDADLATVAAMIHAEFEVDSSGMSIRQYFPEDFLVLCRSPELRNRMIRRSRAGSGSFNLLLRPWLRQANGTGIAMPFLVPLALCGVPANAWTRRTANVLLHGLGIVVKVDASTEARSDMSDFRVWLRTDDPARIPSRRILAVEEPGRRSSRALRGESEVDAIWYPVSITQVAAAVRVIPPASAPGPPPPPPPPPMSPPLEREDDRDKPGSRRGRGSGHLGGGVSPDGHPSGSPASSSALAPTPARRCAIQMVGEDGQHGHAGPNSSVMADVAQDVIETRVVESAAVDGPIRLRHVELQQSIGAPCRCKAAPGPAPARLVDGPGHEEDQTRLLEPAVASPNGSPARSRGGCARSHHVIGTPTHLMTGNRTDVTRDSSTARIGGWDLCIAATGPTDGGVSFSQRDLPETEEDLDSTGDPARPGPTLHGDVTPPCTREGGWFVVSLSAENQENSPPALAVLDGEIAQSRPPPTPPSPPT</sequence>
<dbReference type="Gramene" id="AET5Gv20207200.1">
    <property type="protein sequence ID" value="AET5Gv20207200.1"/>
    <property type="gene ID" value="AET5Gv20207200"/>
</dbReference>
<accession>A0A453JV50</accession>
<name>A0A453JV50_AEGTS</name>
<dbReference type="PANTHER" id="PTHR33087">
    <property type="entry name" value="OS07G0539200 PROTEIN"/>
    <property type="match status" value="1"/>
</dbReference>
<dbReference type="GO" id="GO:0003676">
    <property type="term" value="F:nucleic acid binding"/>
    <property type="evidence" value="ECO:0007669"/>
    <property type="project" value="InterPro"/>
</dbReference>
<feature type="compositionally biased region" description="Low complexity" evidence="1">
    <location>
        <begin position="425"/>
        <end position="443"/>
    </location>
</feature>
<dbReference type="EnsemblPlants" id="AET5Gv20207200.1">
    <property type="protein sequence ID" value="AET5Gv20207200.1"/>
    <property type="gene ID" value="AET5Gv20207200"/>
</dbReference>
<reference evidence="2" key="5">
    <citation type="journal article" date="2021" name="G3 (Bethesda)">
        <title>Aegilops tauschii genome assembly Aet v5.0 features greater sequence contiguity and improved annotation.</title>
        <authorList>
            <person name="Wang L."/>
            <person name="Zhu T."/>
            <person name="Rodriguez J.C."/>
            <person name="Deal K.R."/>
            <person name="Dubcovsky J."/>
            <person name="McGuire P.E."/>
            <person name="Lux T."/>
            <person name="Spannagl M."/>
            <person name="Mayer K.F.X."/>
            <person name="Baldrich P."/>
            <person name="Meyers B.C."/>
            <person name="Huo N."/>
            <person name="Gu Y.Q."/>
            <person name="Zhou H."/>
            <person name="Devos K.M."/>
            <person name="Bennetzen J.L."/>
            <person name="Unver T."/>
            <person name="Budak H."/>
            <person name="Gulick P.J."/>
            <person name="Galiba G."/>
            <person name="Kalapos B."/>
            <person name="Nelson D.R."/>
            <person name="Li P."/>
            <person name="You F.M."/>
            <person name="Luo M.C."/>
            <person name="Dvorak J."/>
        </authorList>
    </citation>
    <scope>NUCLEOTIDE SEQUENCE [LARGE SCALE GENOMIC DNA]</scope>
    <source>
        <strain evidence="2">cv. AL8/78</strain>
    </source>
</reference>
<feature type="compositionally biased region" description="Pro residues" evidence="1">
    <location>
        <begin position="666"/>
        <end position="676"/>
    </location>
</feature>
<dbReference type="InterPro" id="IPR036875">
    <property type="entry name" value="Znf_CCHC_sf"/>
</dbReference>
<dbReference type="Gene3D" id="4.10.60.10">
    <property type="entry name" value="Zinc finger, CCHC-type"/>
    <property type="match status" value="1"/>
</dbReference>
<feature type="compositionally biased region" description="Pro residues" evidence="1">
    <location>
        <begin position="115"/>
        <end position="127"/>
    </location>
</feature>
<dbReference type="InterPro" id="IPR053253">
    <property type="entry name" value="Sex_diff_modulator"/>
</dbReference>
<reference evidence="2" key="4">
    <citation type="submission" date="2019-03" db="UniProtKB">
        <authorList>
            <consortium name="EnsemblPlants"/>
        </authorList>
    </citation>
    <scope>IDENTIFICATION</scope>
</reference>
<feature type="compositionally biased region" description="Pro residues" evidence="1">
    <location>
        <begin position="381"/>
        <end position="397"/>
    </location>
</feature>
<keyword evidence="3" id="KW-1185">Reference proteome</keyword>
<feature type="region of interest" description="Disordered" evidence="1">
    <location>
        <begin position="650"/>
        <end position="676"/>
    </location>
</feature>
<dbReference type="STRING" id="200361.A0A453JV50"/>
<protein>
    <submittedName>
        <fullName evidence="2">Uncharacterized protein</fullName>
    </submittedName>
</protein>
<reference evidence="3" key="2">
    <citation type="journal article" date="2017" name="Nat. Plants">
        <title>The Aegilops tauschii genome reveals multiple impacts of transposons.</title>
        <authorList>
            <person name="Zhao G."/>
            <person name="Zou C."/>
            <person name="Li K."/>
            <person name="Wang K."/>
            <person name="Li T."/>
            <person name="Gao L."/>
            <person name="Zhang X."/>
            <person name="Wang H."/>
            <person name="Yang Z."/>
            <person name="Liu X."/>
            <person name="Jiang W."/>
            <person name="Mao L."/>
            <person name="Kong X."/>
            <person name="Jiao Y."/>
            <person name="Jia J."/>
        </authorList>
    </citation>
    <scope>NUCLEOTIDE SEQUENCE [LARGE SCALE GENOMIC DNA]</scope>
    <source>
        <strain evidence="3">cv. AL8/78</strain>
    </source>
</reference>
<dbReference type="AlphaFoldDB" id="A0A453JV50"/>
<feature type="region of interest" description="Disordered" evidence="1">
    <location>
        <begin position="593"/>
        <end position="635"/>
    </location>
</feature>
<evidence type="ECO:0000256" key="1">
    <source>
        <dbReference type="SAM" id="MobiDB-lite"/>
    </source>
</evidence>